<feature type="domain" description="SRCR" evidence="19">
    <location>
        <begin position="28"/>
        <end position="128"/>
    </location>
</feature>
<feature type="domain" description="G-protein coupled receptors family 2 profile 2" evidence="18">
    <location>
        <begin position="475"/>
        <end position="722"/>
    </location>
</feature>
<dbReference type="PROSITE" id="PS50221">
    <property type="entry name" value="GAIN_B"/>
    <property type="match status" value="1"/>
</dbReference>
<dbReference type="PANTHER" id="PTHR12011:SF469">
    <property type="entry name" value="ADHESION G PROTEIN-COUPLED RECEPTOR E1-RELATED"/>
    <property type="match status" value="1"/>
</dbReference>
<dbReference type="InterPro" id="IPR057244">
    <property type="entry name" value="GAIN_B"/>
</dbReference>
<dbReference type="InterPro" id="IPR000832">
    <property type="entry name" value="GPCR_2_secretin-like"/>
</dbReference>
<dbReference type="GO" id="GO:0004930">
    <property type="term" value="F:G protein-coupled receptor activity"/>
    <property type="evidence" value="ECO:0007669"/>
    <property type="project" value="InterPro"/>
</dbReference>
<keyword evidence="8" id="KW-0106">Calcium</keyword>
<dbReference type="GO" id="GO:0007189">
    <property type="term" value="P:adenylate cyclase-activating G protein-coupled receptor signaling pathway"/>
    <property type="evidence" value="ECO:0007669"/>
    <property type="project" value="TreeGrafter"/>
</dbReference>
<gene>
    <name evidence="20" type="ORF">MATL_G00001140</name>
</gene>
<dbReference type="OrthoDB" id="1100386at2759"/>
<dbReference type="GO" id="GO:0007166">
    <property type="term" value="P:cell surface receptor signaling pathway"/>
    <property type="evidence" value="ECO:0007669"/>
    <property type="project" value="InterPro"/>
</dbReference>
<keyword evidence="6 16" id="KW-0732">Signal</keyword>
<evidence type="ECO:0000256" key="12">
    <source>
        <dbReference type="ARBA" id="ARBA00023180"/>
    </source>
</evidence>
<organism evidence="20 21">
    <name type="scientific">Megalops atlanticus</name>
    <name type="common">Tarpon</name>
    <name type="synonym">Clupea gigantea</name>
    <dbReference type="NCBI Taxonomy" id="7932"/>
    <lineage>
        <taxon>Eukaryota</taxon>
        <taxon>Metazoa</taxon>
        <taxon>Chordata</taxon>
        <taxon>Craniata</taxon>
        <taxon>Vertebrata</taxon>
        <taxon>Euteleostomi</taxon>
        <taxon>Actinopterygii</taxon>
        <taxon>Neopterygii</taxon>
        <taxon>Teleostei</taxon>
        <taxon>Elopiformes</taxon>
        <taxon>Megalopidae</taxon>
        <taxon>Megalops</taxon>
    </lineage>
</organism>
<dbReference type="PROSITE" id="PS00420">
    <property type="entry name" value="SRCR_1"/>
    <property type="match status" value="1"/>
</dbReference>
<comment type="subcellular location">
    <subcellularLocation>
        <location evidence="1">Cell membrane</location>
        <topology evidence="1">Multi-pass membrane protein</topology>
    </subcellularLocation>
</comment>
<evidence type="ECO:0000259" key="19">
    <source>
        <dbReference type="PROSITE" id="PS50287"/>
    </source>
</evidence>
<evidence type="ECO:0000256" key="11">
    <source>
        <dbReference type="ARBA" id="ARBA00023157"/>
    </source>
</evidence>
<dbReference type="InterPro" id="IPR046338">
    <property type="entry name" value="GAIN_dom_sf"/>
</dbReference>
<evidence type="ECO:0000256" key="7">
    <source>
        <dbReference type="ARBA" id="ARBA00022737"/>
    </source>
</evidence>
<dbReference type="Pfam" id="PF00002">
    <property type="entry name" value="7tm_2"/>
    <property type="match status" value="1"/>
</dbReference>
<keyword evidence="12" id="KW-0325">Glycoprotein</keyword>
<dbReference type="InterPro" id="IPR017981">
    <property type="entry name" value="GPCR_2-like_7TM"/>
</dbReference>
<keyword evidence="4" id="KW-0245">EGF-like domain</keyword>
<dbReference type="Pfam" id="PF01825">
    <property type="entry name" value="GPS"/>
    <property type="match status" value="1"/>
</dbReference>
<comment type="caution">
    <text evidence="20">The sequence shown here is derived from an EMBL/GenBank/DDBJ whole genome shotgun (WGS) entry which is preliminary data.</text>
</comment>
<feature type="region of interest" description="Disordered" evidence="14">
    <location>
        <begin position="740"/>
        <end position="760"/>
    </location>
</feature>
<feature type="signal peptide" evidence="16">
    <location>
        <begin position="1"/>
        <end position="19"/>
    </location>
</feature>
<dbReference type="FunFam" id="1.20.1070.10:FF:000054">
    <property type="entry name" value="Adhesion G protein-coupled receptor E3"/>
    <property type="match status" value="1"/>
</dbReference>
<comment type="caution">
    <text evidence="13">Lacks conserved residue(s) required for the propagation of feature annotation.</text>
</comment>
<feature type="disulfide bond" evidence="13">
    <location>
        <begin position="200"/>
        <end position="210"/>
    </location>
</feature>
<dbReference type="InterPro" id="IPR000203">
    <property type="entry name" value="GPS"/>
</dbReference>
<dbReference type="InterPro" id="IPR001190">
    <property type="entry name" value="SRCR"/>
</dbReference>
<dbReference type="PRINTS" id="PR00258">
    <property type="entry name" value="SPERACTRCPTR"/>
</dbReference>
<evidence type="ECO:0000256" key="2">
    <source>
        <dbReference type="ARBA" id="ARBA00007343"/>
    </source>
</evidence>
<feature type="transmembrane region" description="Helical" evidence="15">
    <location>
        <begin position="699"/>
        <end position="721"/>
    </location>
</feature>
<dbReference type="GO" id="GO:0005886">
    <property type="term" value="C:plasma membrane"/>
    <property type="evidence" value="ECO:0007669"/>
    <property type="project" value="UniProtKB-SubCell"/>
</dbReference>
<feature type="chain" id="PRO_5038650704" description="Adhesion G protein-coupled receptor E3-like" evidence="16">
    <location>
        <begin position="20"/>
        <end position="760"/>
    </location>
</feature>
<feature type="transmembrane region" description="Helical" evidence="15">
    <location>
        <begin position="477"/>
        <end position="500"/>
    </location>
</feature>
<keyword evidence="11 13" id="KW-1015">Disulfide bond</keyword>
<dbReference type="SMART" id="SM00303">
    <property type="entry name" value="GPS"/>
    <property type="match status" value="1"/>
</dbReference>
<evidence type="ECO:0000256" key="13">
    <source>
        <dbReference type="PROSITE-ProRule" id="PRU00196"/>
    </source>
</evidence>
<name>A0A9D3QJU0_MEGAT</name>
<sequence length="760" mass="84390">MQIVFFSTLLWGALVLCKGAEQTGDFKVRLVNGTDSCSGRVEVFHDNKWGTVCDDGWDMNDARVVCREVDCGSAKSAPGDAHFGPGMWKVWMSDIQCSGHESSLKDCSEPSFGIAECPHSQDAGVVCSGVFKVRLVNGTDSCSGRVEVFHDNEWGTVCSVDWDMNDTTVVCRQLGCGSAKEAKEDAYFGQGTGEIWNIQCSGSEGSIEECSQNRTVGNGCYHSEDAGVVCSGGTEGEGECEGKNQLECLDNLLDNSSSLTPKKLLNVTLRAVDLLSQWKEEVREKQIGVALKIPEKLALVLVKPTQTQSSSNLSTEKIEVQTFAIGPEANLTETRQLKSRDNLLKIDLLAIAKNNNGSGAVVFIAYTNMEKVLKAEFFHAEKDTIKTMMSNVISASLPNTKNTTLPEPVNFTLRHLTVVPEGQLTCVYWNQSRWIVDGCELTETNSSHTVCTCNHLSTFALIMQTGRAPEDDIILKWISMIALSVGLLFLALAILTFILCHWNPKVSNTARLNLSICLFLAHLLFLLVQSFLSHIQKHKLVCAVISGVLHFLFLSSFVWMFLEALQLFLLVRNLREVRVIRQEGIHWGFLLLIGYGIPCLVVGVSAGVVPNGYGSKECWLETDKGFRWSFLGPVCFVLAVNVILFITIIGYLRFALAGRNKEISQLKDTRMMVVKILFQFIILGCPWIFGFFVNNSKVLEYLFLLTTSQQGTFIFLVHCVFRKEVQEQYRQWWKNICGSKDASESSHSFTTFTPSQTATK</sequence>
<feature type="transmembrane region" description="Helical" evidence="15">
    <location>
        <begin position="630"/>
        <end position="652"/>
    </location>
</feature>
<evidence type="ECO:0008006" key="22">
    <source>
        <dbReference type="Google" id="ProtNLM"/>
    </source>
</evidence>
<feature type="disulfide bond" evidence="13">
    <location>
        <begin position="66"/>
        <end position="127"/>
    </location>
</feature>
<evidence type="ECO:0000256" key="1">
    <source>
        <dbReference type="ARBA" id="ARBA00004651"/>
    </source>
</evidence>
<dbReference type="InterPro" id="IPR036772">
    <property type="entry name" value="SRCR-like_dom_sf"/>
</dbReference>
<evidence type="ECO:0000313" key="21">
    <source>
        <dbReference type="Proteomes" id="UP001046870"/>
    </source>
</evidence>
<evidence type="ECO:0000256" key="8">
    <source>
        <dbReference type="ARBA" id="ARBA00022837"/>
    </source>
</evidence>
<protein>
    <recommendedName>
        <fullName evidence="22">Adhesion G protein-coupled receptor E3-like</fullName>
    </recommendedName>
</protein>
<keyword evidence="5 15" id="KW-0812">Transmembrane</keyword>
<dbReference type="EMBL" id="JAFDVH010000001">
    <property type="protein sequence ID" value="KAG7491253.1"/>
    <property type="molecule type" value="Genomic_DNA"/>
</dbReference>
<dbReference type="InterPro" id="IPR001740">
    <property type="entry name" value="GPCR_2_EMR1-like_rcpt"/>
</dbReference>
<dbReference type="PRINTS" id="PR01128">
    <property type="entry name" value="EMR1HORMONER"/>
</dbReference>
<feature type="compositionally biased region" description="Polar residues" evidence="14">
    <location>
        <begin position="745"/>
        <end position="760"/>
    </location>
</feature>
<feature type="transmembrane region" description="Helical" evidence="15">
    <location>
        <begin position="544"/>
        <end position="569"/>
    </location>
</feature>
<dbReference type="AlphaFoldDB" id="A0A9D3QJU0"/>
<evidence type="ECO:0000256" key="6">
    <source>
        <dbReference type="ARBA" id="ARBA00022729"/>
    </source>
</evidence>
<evidence type="ECO:0000256" key="15">
    <source>
        <dbReference type="SAM" id="Phobius"/>
    </source>
</evidence>
<dbReference type="Pfam" id="PF00530">
    <property type="entry name" value="SRCR"/>
    <property type="match status" value="2"/>
</dbReference>
<feature type="disulfide bond" evidence="13">
    <location>
        <begin position="53"/>
        <end position="117"/>
    </location>
</feature>
<accession>A0A9D3QJU0</accession>
<feature type="transmembrane region" description="Helical" evidence="15">
    <location>
        <begin position="589"/>
        <end position="610"/>
    </location>
</feature>
<dbReference type="PROSITE" id="PS50287">
    <property type="entry name" value="SRCR_2"/>
    <property type="match status" value="2"/>
</dbReference>
<dbReference type="Gene3D" id="2.60.220.50">
    <property type="match status" value="1"/>
</dbReference>
<keyword evidence="9 15" id="KW-1133">Transmembrane helix</keyword>
<evidence type="ECO:0000256" key="14">
    <source>
        <dbReference type="SAM" id="MobiDB-lite"/>
    </source>
</evidence>
<feature type="transmembrane region" description="Helical" evidence="15">
    <location>
        <begin position="673"/>
        <end position="693"/>
    </location>
</feature>
<dbReference type="SMART" id="SM00202">
    <property type="entry name" value="SR"/>
    <property type="match status" value="2"/>
</dbReference>
<dbReference type="Gene3D" id="1.20.1070.10">
    <property type="entry name" value="Rhodopsin 7-helix transmembrane proteins"/>
    <property type="match status" value="1"/>
</dbReference>
<dbReference type="SUPFAM" id="SSF56487">
    <property type="entry name" value="SRCR-like"/>
    <property type="match status" value="2"/>
</dbReference>
<evidence type="ECO:0000259" key="18">
    <source>
        <dbReference type="PROSITE" id="PS50261"/>
    </source>
</evidence>
<evidence type="ECO:0000256" key="5">
    <source>
        <dbReference type="ARBA" id="ARBA00022692"/>
    </source>
</evidence>
<evidence type="ECO:0000256" key="10">
    <source>
        <dbReference type="ARBA" id="ARBA00023136"/>
    </source>
</evidence>
<comment type="similarity">
    <text evidence="2">Belongs to the G-protein coupled receptor 2 family. Adhesion G-protein coupled receptor (ADGR) subfamily.</text>
</comment>
<dbReference type="PANTHER" id="PTHR12011">
    <property type="entry name" value="ADHESION G-PROTEIN COUPLED RECEPTOR"/>
    <property type="match status" value="1"/>
</dbReference>
<dbReference type="FunFam" id="3.10.250.10:FF:000009">
    <property type="entry name" value="WC1"/>
    <property type="match status" value="2"/>
</dbReference>
<evidence type="ECO:0000256" key="4">
    <source>
        <dbReference type="ARBA" id="ARBA00022536"/>
    </source>
</evidence>
<dbReference type="PRINTS" id="PR00249">
    <property type="entry name" value="GPCRSECRETIN"/>
</dbReference>
<keyword evidence="10 15" id="KW-0472">Membrane</keyword>
<dbReference type="PROSITE" id="PS50261">
    <property type="entry name" value="G_PROTEIN_RECEP_F2_4"/>
    <property type="match status" value="1"/>
</dbReference>
<keyword evidence="21" id="KW-1185">Reference proteome</keyword>
<feature type="domain" description="SRCR" evidence="19">
    <location>
        <begin position="133"/>
        <end position="231"/>
    </location>
</feature>
<evidence type="ECO:0000256" key="16">
    <source>
        <dbReference type="SAM" id="SignalP"/>
    </source>
</evidence>
<feature type="disulfide bond" evidence="13">
    <location>
        <begin position="97"/>
        <end position="107"/>
    </location>
</feature>
<feature type="transmembrane region" description="Helical" evidence="15">
    <location>
        <begin position="512"/>
        <end position="532"/>
    </location>
</feature>
<reference evidence="20" key="1">
    <citation type="submission" date="2021-01" db="EMBL/GenBank/DDBJ databases">
        <authorList>
            <person name="Zahm M."/>
            <person name="Roques C."/>
            <person name="Cabau C."/>
            <person name="Klopp C."/>
            <person name="Donnadieu C."/>
            <person name="Jouanno E."/>
            <person name="Lampietro C."/>
            <person name="Louis A."/>
            <person name="Herpin A."/>
            <person name="Echchiki A."/>
            <person name="Berthelot C."/>
            <person name="Parey E."/>
            <person name="Roest-Crollius H."/>
            <person name="Braasch I."/>
            <person name="Postlethwait J."/>
            <person name="Bobe J."/>
            <person name="Montfort J."/>
            <person name="Bouchez O."/>
            <person name="Begum T."/>
            <person name="Mejri S."/>
            <person name="Adams A."/>
            <person name="Chen W.-J."/>
            <person name="Guiguen Y."/>
        </authorList>
    </citation>
    <scope>NUCLEOTIDE SEQUENCE</scope>
    <source>
        <strain evidence="20">YG-15Mar2019-1</strain>
        <tissue evidence="20">Brain</tissue>
    </source>
</reference>
<keyword evidence="7" id="KW-0677">Repeat</keyword>
<evidence type="ECO:0000259" key="17">
    <source>
        <dbReference type="PROSITE" id="PS50221"/>
    </source>
</evidence>
<feature type="domain" description="GAIN-B" evidence="17">
    <location>
        <begin position="321"/>
        <end position="469"/>
    </location>
</feature>
<evidence type="ECO:0000256" key="3">
    <source>
        <dbReference type="ARBA" id="ARBA00022475"/>
    </source>
</evidence>
<dbReference type="Gene3D" id="3.10.250.10">
    <property type="entry name" value="SRCR-like domain"/>
    <property type="match status" value="2"/>
</dbReference>
<proteinExistence type="inferred from homology"/>
<evidence type="ECO:0000313" key="20">
    <source>
        <dbReference type="EMBL" id="KAG7491253.1"/>
    </source>
</evidence>
<evidence type="ECO:0000256" key="9">
    <source>
        <dbReference type="ARBA" id="ARBA00022989"/>
    </source>
</evidence>
<dbReference type="Proteomes" id="UP001046870">
    <property type="component" value="Chromosome 1"/>
</dbReference>
<keyword evidence="3" id="KW-1003">Cell membrane</keyword>